<evidence type="ECO:0000313" key="3">
    <source>
        <dbReference type="Proteomes" id="UP000236333"/>
    </source>
</evidence>
<evidence type="ECO:0000313" key="2">
    <source>
        <dbReference type="EMBL" id="PNH12712.1"/>
    </source>
</evidence>
<reference evidence="2 3" key="1">
    <citation type="journal article" date="2017" name="Mol. Biol. Evol.">
        <title>The 4-celled Tetrabaena socialis nuclear genome reveals the essential components for genetic control of cell number at the origin of multicellularity in the volvocine lineage.</title>
        <authorList>
            <person name="Featherston J."/>
            <person name="Arakaki Y."/>
            <person name="Hanschen E.R."/>
            <person name="Ferris P.J."/>
            <person name="Michod R.E."/>
            <person name="Olson B.J.S.C."/>
            <person name="Nozaki H."/>
            <person name="Durand P.M."/>
        </authorList>
    </citation>
    <scope>NUCLEOTIDE SEQUENCE [LARGE SCALE GENOMIC DNA]</scope>
    <source>
        <strain evidence="2 3">NIES-571</strain>
    </source>
</reference>
<dbReference type="AlphaFoldDB" id="A0A2J8AJL0"/>
<accession>A0A2J8AJL0</accession>
<dbReference type="EMBL" id="PGGS01000005">
    <property type="protein sequence ID" value="PNH12712.1"/>
    <property type="molecule type" value="Genomic_DNA"/>
</dbReference>
<name>A0A2J8AJL0_9CHLO</name>
<proteinExistence type="predicted"/>
<organism evidence="2 3">
    <name type="scientific">Tetrabaena socialis</name>
    <dbReference type="NCBI Taxonomy" id="47790"/>
    <lineage>
        <taxon>Eukaryota</taxon>
        <taxon>Viridiplantae</taxon>
        <taxon>Chlorophyta</taxon>
        <taxon>core chlorophytes</taxon>
        <taxon>Chlorophyceae</taxon>
        <taxon>CS clade</taxon>
        <taxon>Chlamydomonadales</taxon>
        <taxon>Tetrabaenaceae</taxon>
        <taxon>Tetrabaena</taxon>
    </lineage>
</organism>
<protein>
    <submittedName>
        <fullName evidence="2">Uncharacterized protein</fullName>
    </submittedName>
</protein>
<feature type="region of interest" description="Disordered" evidence="1">
    <location>
        <begin position="1"/>
        <end position="37"/>
    </location>
</feature>
<dbReference type="Proteomes" id="UP000236333">
    <property type="component" value="Unassembled WGS sequence"/>
</dbReference>
<comment type="caution">
    <text evidence="2">The sequence shown here is derived from an EMBL/GenBank/DDBJ whole genome shotgun (WGS) entry which is preliminary data.</text>
</comment>
<keyword evidence="3" id="KW-1185">Reference proteome</keyword>
<gene>
    <name evidence="2" type="ORF">TSOC_000393</name>
</gene>
<evidence type="ECO:0000256" key="1">
    <source>
        <dbReference type="SAM" id="MobiDB-lite"/>
    </source>
</evidence>
<sequence length="69" mass="7774">MPRIIRKRGAPMPGDKDKENQDDTAAATMGQTAPDRKCPNCSHAYHRDDECLKKCSDGNLCYCRGTDEW</sequence>